<dbReference type="GO" id="GO:0003700">
    <property type="term" value="F:DNA-binding transcription factor activity"/>
    <property type="evidence" value="ECO:0007669"/>
    <property type="project" value="TreeGrafter"/>
</dbReference>
<dbReference type="AlphaFoldDB" id="A0A240CFC5"/>
<dbReference type="OrthoDB" id="9798934at2"/>
<sequence length="326" mass="35575">MSIEKVAKLAGVSAATVSRVLNGQQIVKPATRDRVLAAIRECDYQPNLLARQLRTARSRMLLVLVSSITNPFCSLVVRGIEEEAERHGYHILLCNSESNPTRESAYLSLLSGKVVDGVITMDAVSCLPGLTAMIGDFPWVQCGEGDPHFRASSVTIDNHQAAMAGVRYLAAQGRRRIALINSDMRYLYSQQREQGYRQALAELGLDYCRVEYVEGLEYAAGALAMSRLLDAQPRPDAVFAISDVIAGGAMSTLHRQGLAIPAEVAVMGFDGVPFGAVTTPPLTTVEQPMHQFGVRSVQLLLEKIKNPQQPPSNDVLDWRLVRRGSA</sequence>
<dbReference type="InterPro" id="IPR010982">
    <property type="entry name" value="Lambda_DNA-bd_dom_sf"/>
</dbReference>
<reference evidence="5 6" key="1">
    <citation type="submission" date="2017-06" db="EMBL/GenBank/DDBJ databases">
        <authorList>
            <consortium name="Pathogen Informatics"/>
        </authorList>
    </citation>
    <scope>NUCLEOTIDE SEQUENCE [LARGE SCALE GENOMIC DNA]</scope>
    <source>
        <strain evidence="5 6">NCTC12148</strain>
    </source>
</reference>
<evidence type="ECO:0000256" key="2">
    <source>
        <dbReference type="ARBA" id="ARBA00023125"/>
    </source>
</evidence>
<feature type="domain" description="HTH lacI-type" evidence="4">
    <location>
        <begin position="1"/>
        <end position="55"/>
    </location>
</feature>
<dbReference type="SUPFAM" id="SSF53822">
    <property type="entry name" value="Periplasmic binding protein-like I"/>
    <property type="match status" value="1"/>
</dbReference>
<dbReference type="CDD" id="cd01392">
    <property type="entry name" value="HTH_LacI"/>
    <property type="match status" value="1"/>
</dbReference>
<dbReference type="Pfam" id="PF00356">
    <property type="entry name" value="LacI"/>
    <property type="match status" value="1"/>
</dbReference>
<evidence type="ECO:0000259" key="4">
    <source>
        <dbReference type="PROSITE" id="PS50932"/>
    </source>
</evidence>
<dbReference type="EMBL" id="LT906479">
    <property type="protein sequence ID" value="SNW05728.1"/>
    <property type="molecule type" value="Genomic_DNA"/>
</dbReference>
<dbReference type="Gene3D" id="3.40.50.2300">
    <property type="match status" value="2"/>
</dbReference>
<dbReference type="RefSeq" id="WP_061798897.1">
    <property type="nucleotide sequence ID" value="NZ_CABITV010000013.1"/>
</dbReference>
<keyword evidence="1" id="KW-0805">Transcription regulation</keyword>
<gene>
    <name evidence="5" type="primary">cytR_3</name>
    <name evidence="5" type="ORF">SAMEA4384070_04535</name>
</gene>
<dbReference type="InterPro" id="IPR028082">
    <property type="entry name" value="Peripla_BP_I"/>
</dbReference>
<organism evidence="5 6">
    <name type="scientific">Serratia ficaria</name>
    <dbReference type="NCBI Taxonomy" id="61651"/>
    <lineage>
        <taxon>Bacteria</taxon>
        <taxon>Pseudomonadati</taxon>
        <taxon>Pseudomonadota</taxon>
        <taxon>Gammaproteobacteria</taxon>
        <taxon>Enterobacterales</taxon>
        <taxon>Yersiniaceae</taxon>
        <taxon>Serratia</taxon>
    </lineage>
</organism>
<dbReference type="Gene3D" id="1.10.260.40">
    <property type="entry name" value="lambda repressor-like DNA-binding domains"/>
    <property type="match status" value="1"/>
</dbReference>
<dbReference type="KEGG" id="sfj:SAMEA4384070_4535"/>
<dbReference type="PROSITE" id="PS50932">
    <property type="entry name" value="HTH_LACI_2"/>
    <property type="match status" value="1"/>
</dbReference>
<dbReference type="Proteomes" id="UP000215134">
    <property type="component" value="Chromosome 1"/>
</dbReference>
<dbReference type="GeneID" id="75029656"/>
<dbReference type="PANTHER" id="PTHR30146:SF109">
    <property type="entry name" value="HTH-TYPE TRANSCRIPTIONAL REGULATOR GALS"/>
    <property type="match status" value="1"/>
</dbReference>
<evidence type="ECO:0000313" key="6">
    <source>
        <dbReference type="Proteomes" id="UP000215134"/>
    </source>
</evidence>
<keyword evidence="2" id="KW-0238">DNA-binding</keyword>
<evidence type="ECO:0000256" key="3">
    <source>
        <dbReference type="ARBA" id="ARBA00023163"/>
    </source>
</evidence>
<dbReference type="SMART" id="SM00354">
    <property type="entry name" value="HTH_LACI"/>
    <property type="match status" value="1"/>
</dbReference>
<dbReference type="PANTHER" id="PTHR30146">
    <property type="entry name" value="LACI-RELATED TRANSCRIPTIONAL REPRESSOR"/>
    <property type="match status" value="1"/>
</dbReference>
<name>A0A240CFC5_SERFI</name>
<protein>
    <submittedName>
        <fullName evidence="5">HTH-type transcriptional repressor CytR</fullName>
    </submittedName>
</protein>
<evidence type="ECO:0000256" key="1">
    <source>
        <dbReference type="ARBA" id="ARBA00023015"/>
    </source>
</evidence>
<keyword evidence="3" id="KW-0804">Transcription</keyword>
<evidence type="ECO:0000313" key="5">
    <source>
        <dbReference type="EMBL" id="SNW05728.1"/>
    </source>
</evidence>
<proteinExistence type="predicted"/>
<dbReference type="GO" id="GO:0000976">
    <property type="term" value="F:transcription cis-regulatory region binding"/>
    <property type="evidence" value="ECO:0007669"/>
    <property type="project" value="TreeGrafter"/>
</dbReference>
<dbReference type="Pfam" id="PF13377">
    <property type="entry name" value="Peripla_BP_3"/>
    <property type="match status" value="1"/>
</dbReference>
<dbReference type="STRING" id="1411141.GCA_001590885_03525"/>
<dbReference type="SUPFAM" id="SSF47413">
    <property type="entry name" value="lambda repressor-like DNA-binding domains"/>
    <property type="match status" value="1"/>
</dbReference>
<keyword evidence="6" id="KW-1185">Reference proteome</keyword>
<dbReference type="InterPro" id="IPR000843">
    <property type="entry name" value="HTH_LacI"/>
</dbReference>
<accession>A0A240CFC5</accession>
<dbReference type="CDD" id="cd06284">
    <property type="entry name" value="PBP1_LacI-like"/>
    <property type="match status" value="1"/>
</dbReference>
<dbReference type="InterPro" id="IPR046335">
    <property type="entry name" value="LacI/GalR-like_sensor"/>
</dbReference>